<dbReference type="InterPro" id="IPR007387">
    <property type="entry name" value="TRAP_DctQ"/>
</dbReference>
<evidence type="ECO:0000256" key="6">
    <source>
        <dbReference type="ARBA" id="ARBA00022989"/>
    </source>
</evidence>
<geneLocation type="plasmid" evidence="12 14">
    <name>p242883</name>
</geneLocation>
<reference evidence="12 14" key="2">
    <citation type="submission" date="2021-01" db="EMBL/GenBank/DDBJ databases">
        <title>Biogeographic distribution of Paracoccus.</title>
        <authorList>
            <person name="Hollensteiner J."/>
            <person name="Leineberger J."/>
            <person name="Brinkhoff T."/>
            <person name="Daniel R."/>
        </authorList>
    </citation>
    <scope>NUCLEOTIDE SEQUENCE [LARGE SCALE GENOMIC DNA]</scope>
    <source>
        <strain evidence="12 14">DSM 18447</strain>
        <plasmid evidence="12 14">p242883</plasmid>
    </source>
</reference>
<reference evidence="11 13" key="1">
    <citation type="submission" date="2017-01" db="EMBL/GenBank/DDBJ databases">
        <authorList>
            <person name="Varghese N."/>
            <person name="Submissions S."/>
        </authorList>
    </citation>
    <scope>NUCLEOTIDE SEQUENCE [LARGE SCALE GENOMIC DNA]</scope>
    <source>
        <strain evidence="11 13">DSM 18447</strain>
    </source>
</reference>
<gene>
    <name evidence="12" type="ORF">JHX88_21110</name>
    <name evidence="11" type="ORF">SAMN05421772_11038</name>
</gene>
<keyword evidence="2 9" id="KW-0813">Transport</keyword>
<dbReference type="GO" id="GO:0005886">
    <property type="term" value="C:plasma membrane"/>
    <property type="evidence" value="ECO:0007669"/>
    <property type="project" value="UniProtKB-SubCell"/>
</dbReference>
<keyword evidence="7 9" id="KW-0472">Membrane</keyword>
<dbReference type="Proteomes" id="UP000186216">
    <property type="component" value="Unassembled WGS sequence"/>
</dbReference>
<evidence type="ECO:0000313" key="12">
    <source>
        <dbReference type="EMBL" id="WCR05585.1"/>
    </source>
</evidence>
<evidence type="ECO:0000256" key="4">
    <source>
        <dbReference type="ARBA" id="ARBA00022519"/>
    </source>
</evidence>
<dbReference type="InterPro" id="IPR055348">
    <property type="entry name" value="DctQ"/>
</dbReference>
<dbReference type="GO" id="GO:0022857">
    <property type="term" value="F:transmembrane transporter activity"/>
    <property type="evidence" value="ECO:0007669"/>
    <property type="project" value="UniProtKB-UniRule"/>
</dbReference>
<evidence type="ECO:0000256" key="1">
    <source>
        <dbReference type="ARBA" id="ARBA00004429"/>
    </source>
</evidence>
<feature type="transmembrane region" description="Helical" evidence="9">
    <location>
        <begin position="59"/>
        <end position="76"/>
    </location>
</feature>
<evidence type="ECO:0000256" key="8">
    <source>
        <dbReference type="ARBA" id="ARBA00038436"/>
    </source>
</evidence>
<keyword evidence="12" id="KW-0614">Plasmid</keyword>
<organism evidence="11 13">
    <name type="scientific">Paracoccus saliphilus</name>
    <dbReference type="NCBI Taxonomy" id="405559"/>
    <lineage>
        <taxon>Bacteria</taxon>
        <taxon>Pseudomonadati</taxon>
        <taxon>Pseudomonadota</taxon>
        <taxon>Alphaproteobacteria</taxon>
        <taxon>Rhodobacterales</taxon>
        <taxon>Paracoccaceae</taxon>
        <taxon>Paracoccus</taxon>
    </lineage>
</organism>
<evidence type="ECO:0000256" key="5">
    <source>
        <dbReference type="ARBA" id="ARBA00022692"/>
    </source>
</evidence>
<evidence type="ECO:0000313" key="14">
    <source>
        <dbReference type="Proteomes" id="UP001215549"/>
    </source>
</evidence>
<feature type="domain" description="Tripartite ATP-independent periplasmic transporters DctQ component" evidence="10">
    <location>
        <begin position="32"/>
        <end position="155"/>
    </location>
</feature>
<dbReference type="GO" id="GO:0015740">
    <property type="term" value="P:C4-dicarboxylate transport"/>
    <property type="evidence" value="ECO:0007669"/>
    <property type="project" value="TreeGrafter"/>
</dbReference>
<sequence>MTRDRIHARLLRIEHSLYVTVRAICIALLGLIVIAISAAIFARFIIFTPLNFADPLSKYLMQWIAFLGVGLAMRRGEHVLVSALSDRLSLRIRRGLALAILLAVAGLFTVILVYGWQYAMSGLTSSDPFVFGVPMVIPYLSVPVGALYAVVQALLTAGITLTGPRDEDPLPHAATQGI</sequence>
<dbReference type="PANTHER" id="PTHR35011:SF5">
    <property type="entry name" value="SIALIC ACID TRAP TRANSPORTER SMALL PERMEASE PROTEIN SIAQ"/>
    <property type="match status" value="1"/>
</dbReference>
<dbReference type="EMBL" id="CP067141">
    <property type="protein sequence ID" value="WCR05585.1"/>
    <property type="molecule type" value="Genomic_DNA"/>
</dbReference>
<evidence type="ECO:0000256" key="3">
    <source>
        <dbReference type="ARBA" id="ARBA00022475"/>
    </source>
</evidence>
<dbReference type="AlphaFoldDB" id="A0AA46A6C1"/>
<comment type="similarity">
    <text evidence="8 9">Belongs to the TRAP transporter small permease family.</text>
</comment>
<feature type="transmembrane region" description="Helical" evidence="9">
    <location>
        <begin position="21"/>
        <end position="47"/>
    </location>
</feature>
<evidence type="ECO:0000259" key="10">
    <source>
        <dbReference type="Pfam" id="PF04290"/>
    </source>
</evidence>
<keyword evidence="3" id="KW-1003">Cell membrane</keyword>
<feature type="transmembrane region" description="Helical" evidence="9">
    <location>
        <begin position="136"/>
        <end position="155"/>
    </location>
</feature>
<evidence type="ECO:0000313" key="13">
    <source>
        <dbReference type="Proteomes" id="UP000186216"/>
    </source>
</evidence>
<evidence type="ECO:0000256" key="7">
    <source>
        <dbReference type="ARBA" id="ARBA00023136"/>
    </source>
</evidence>
<evidence type="ECO:0000256" key="2">
    <source>
        <dbReference type="ARBA" id="ARBA00022448"/>
    </source>
</evidence>
<comment type="subcellular location">
    <subcellularLocation>
        <location evidence="1 9">Cell inner membrane</location>
        <topology evidence="1 9">Multi-pass membrane protein</topology>
    </subcellularLocation>
</comment>
<dbReference type="RefSeq" id="WP_076526837.1">
    <property type="nucleotide sequence ID" value="NZ_CP067141.1"/>
</dbReference>
<dbReference type="Pfam" id="PF04290">
    <property type="entry name" value="DctQ"/>
    <property type="match status" value="1"/>
</dbReference>
<dbReference type="EMBL" id="FTOU01000010">
    <property type="protein sequence ID" value="SIS95912.1"/>
    <property type="molecule type" value="Genomic_DNA"/>
</dbReference>
<comment type="function">
    <text evidence="9">Part of the tripartite ATP-independent periplasmic (TRAP) transport system.</text>
</comment>
<evidence type="ECO:0000256" key="9">
    <source>
        <dbReference type="RuleBase" id="RU369079"/>
    </source>
</evidence>
<keyword evidence="6 9" id="KW-1133">Transmembrane helix</keyword>
<keyword evidence="4 9" id="KW-0997">Cell inner membrane</keyword>
<keyword evidence="5 9" id="KW-0812">Transmembrane</keyword>
<accession>A0AA46A6C1</accession>
<name>A0AA46A6C1_9RHOB</name>
<dbReference type="Proteomes" id="UP001215549">
    <property type="component" value="Plasmid p242883"/>
</dbReference>
<keyword evidence="14" id="KW-1185">Reference proteome</keyword>
<proteinExistence type="inferred from homology"/>
<feature type="transmembrane region" description="Helical" evidence="9">
    <location>
        <begin position="96"/>
        <end position="116"/>
    </location>
</feature>
<evidence type="ECO:0000313" key="11">
    <source>
        <dbReference type="EMBL" id="SIS95912.1"/>
    </source>
</evidence>
<dbReference type="PANTHER" id="PTHR35011">
    <property type="entry name" value="2,3-DIKETO-L-GULONATE TRAP TRANSPORTER SMALL PERMEASE PROTEIN YIAM"/>
    <property type="match status" value="1"/>
</dbReference>
<protein>
    <recommendedName>
        <fullName evidence="9">TRAP transporter small permease protein</fullName>
    </recommendedName>
</protein>
<comment type="subunit">
    <text evidence="9">The complex comprises the extracytoplasmic solute receptor protein and the two transmembrane proteins.</text>
</comment>